<comment type="caution">
    <text evidence="2">The sequence shown here is derived from an EMBL/GenBank/DDBJ whole genome shotgun (WGS) entry which is preliminary data.</text>
</comment>
<reference evidence="2" key="1">
    <citation type="journal article" date="2019" name="bioRxiv">
        <title>The Genome of the Zebra Mussel, Dreissena polymorpha: A Resource for Invasive Species Research.</title>
        <authorList>
            <person name="McCartney M.A."/>
            <person name="Auch B."/>
            <person name="Kono T."/>
            <person name="Mallez S."/>
            <person name="Zhang Y."/>
            <person name="Obille A."/>
            <person name="Becker A."/>
            <person name="Abrahante J.E."/>
            <person name="Garbe J."/>
            <person name="Badalamenti J.P."/>
            <person name="Herman A."/>
            <person name="Mangelson H."/>
            <person name="Liachko I."/>
            <person name="Sullivan S."/>
            <person name="Sone E.D."/>
            <person name="Koren S."/>
            <person name="Silverstein K.A.T."/>
            <person name="Beckman K.B."/>
            <person name="Gohl D.M."/>
        </authorList>
    </citation>
    <scope>NUCLEOTIDE SEQUENCE</scope>
    <source>
        <strain evidence="2">Duluth1</strain>
        <tissue evidence="2">Whole animal</tissue>
    </source>
</reference>
<evidence type="ECO:0000313" key="2">
    <source>
        <dbReference type="EMBL" id="KAH3713242.1"/>
    </source>
</evidence>
<accession>A0A9D4BYF1</accession>
<dbReference type="AlphaFoldDB" id="A0A9D4BYF1"/>
<evidence type="ECO:0000313" key="3">
    <source>
        <dbReference type="Proteomes" id="UP000828390"/>
    </source>
</evidence>
<proteinExistence type="predicted"/>
<keyword evidence="3" id="KW-1185">Reference proteome</keyword>
<organism evidence="2 3">
    <name type="scientific">Dreissena polymorpha</name>
    <name type="common">Zebra mussel</name>
    <name type="synonym">Mytilus polymorpha</name>
    <dbReference type="NCBI Taxonomy" id="45954"/>
    <lineage>
        <taxon>Eukaryota</taxon>
        <taxon>Metazoa</taxon>
        <taxon>Spiralia</taxon>
        <taxon>Lophotrochozoa</taxon>
        <taxon>Mollusca</taxon>
        <taxon>Bivalvia</taxon>
        <taxon>Autobranchia</taxon>
        <taxon>Heteroconchia</taxon>
        <taxon>Euheterodonta</taxon>
        <taxon>Imparidentia</taxon>
        <taxon>Neoheterodontei</taxon>
        <taxon>Myida</taxon>
        <taxon>Dreissenoidea</taxon>
        <taxon>Dreissenidae</taxon>
        <taxon>Dreissena</taxon>
    </lineage>
</organism>
<reference evidence="2" key="2">
    <citation type="submission" date="2020-11" db="EMBL/GenBank/DDBJ databases">
        <authorList>
            <person name="McCartney M.A."/>
            <person name="Auch B."/>
            <person name="Kono T."/>
            <person name="Mallez S."/>
            <person name="Becker A."/>
            <person name="Gohl D.M."/>
            <person name="Silverstein K.A.T."/>
            <person name="Koren S."/>
            <person name="Bechman K.B."/>
            <person name="Herman A."/>
            <person name="Abrahante J.E."/>
            <person name="Garbe J."/>
        </authorList>
    </citation>
    <scope>NUCLEOTIDE SEQUENCE</scope>
    <source>
        <strain evidence="2">Duluth1</strain>
        <tissue evidence="2">Whole animal</tissue>
    </source>
</reference>
<evidence type="ECO:0000256" key="1">
    <source>
        <dbReference type="SAM" id="MobiDB-lite"/>
    </source>
</evidence>
<feature type="region of interest" description="Disordered" evidence="1">
    <location>
        <begin position="75"/>
        <end position="110"/>
    </location>
</feature>
<dbReference type="EMBL" id="JAIWYP010000014">
    <property type="protein sequence ID" value="KAH3713242.1"/>
    <property type="molecule type" value="Genomic_DNA"/>
</dbReference>
<name>A0A9D4BYF1_DREPO</name>
<dbReference type="Proteomes" id="UP000828390">
    <property type="component" value="Unassembled WGS sequence"/>
</dbReference>
<gene>
    <name evidence="2" type="ORF">DPMN_073029</name>
</gene>
<protein>
    <submittedName>
        <fullName evidence="2">Uncharacterized protein</fullName>
    </submittedName>
</protein>
<sequence>MVEWLFNLATFNHRLGDLRSVIRARKGWKNKFPRDPPGPQVEFIAHKNFVQSGSRFIVPGSRCYSSECYKREKWRKNAQASPVTDQVPAAKEANATKGKNSAKCASITSD</sequence>